<dbReference type="RefSeq" id="WP_097279937.1">
    <property type="nucleotide sequence ID" value="NZ_OCNJ01000006.1"/>
</dbReference>
<proteinExistence type="predicted"/>
<dbReference type="Proteomes" id="UP000219621">
    <property type="component" value="Unassembled WGS sequence"/>
</dbReference>
<dbReference type="PANTHER" id="PTHR24567">
    <property type="entry name" value="CRP FAMILY TRANSCRIPTIONAL REGULATORY PROTEIN"/>
    <property type="match status" value="1"/>
</dbReference>
<feature type="domain" description="HTH crp-type" evidence="5">
    <location>
        <begin position="150"/>
        <end position="219"/>
    </location>
</feature>
<reference evidence="6 7" key="1">
    <citation type="submission" date="2017-09" db="EMBL/GenBank/DDBJ databases">
        <authorList>
            <person name="Ehlers B."/>
            <person name="Leendertz F.H."/>
        </authorList>
    </citation>
    <scope>NUCLEOTIDE SEQUENCE [LARGE SCALE GENOMIC DNA]</scope>
    <source>
        <strain evidence="6 7">USBA 140</strain>
    </source>
</reference>
<dbReference type="AlphaFoldDB" id="A0A286GN63"/>
<dbReference type="PANTHER" id="PTHR24567:SF74">
    <property type="entry name" value="HTH-TYPE TRANSCRIPTIONAL REGULATOR ARCR"/>
    <property type="match status" value="1"/>
</dbReference>
<evidence type="ECO:0000259" key="4">
    <source>
        <dbReference type="PROSITE" id="PS50042"/>
    </source>
</evidence>
<dbReference type="InterPro" id="IPR014710">
    <property type="entry name" value="RmlC-like_jellyroll"/>
</dbReference>
<protein>
    <submittedName>
        <fullName evidence="6">Transcriptional regulator, Crp/Fnr family</fullName>
    </submittedName>
</protein>
<evidence type="ECO:0000259" key="5">
    <source>
        <dbReference type="PROSITE" id="PS51063"/>
    </source>
</evidence>
<dbReference type="GO" id="GO:0003700">
    <property type="term" value="F:DNA-binding transcription factor activity"/>
    <property type="evidence" value="ECO:0007669"/>
    <property type="project" value="TreeGrafter"/>
</dbReference>
<dbReference type="InterPro" id="IPR018490">
    <property type="entry name" value="cNMP-bd_dom_sf"/>
</dbReference>
<keyword evidence="7" id="KW-1185">Reference proteome</keyword>
<evidence type="ECO:0000313" key="7">
    <source>
        <dbReference type="Proteomes" id="UP000219621"/>
    </source>
</evidence>
<dbReference type="InterPro" id="IPR050397">
    <property type="entry name" value="Env_Response_Regulators"/>
</dbReference>
<keyword evidence="3" id="KW-0804">Transcription</keyword>
<keyword evidence="2" id="KW-0238">DNA-binding</keyword>
<sequence length="234" mass="24687">MPVADAAQILAQSPLFARLPQSERDAIARLAEVRAFAPGERLIERGAPAAALYAVRSGYVKVFLPGRAARDEHVIDIHGPGTLIGETAATGVGDYTVSAVALDTVEALAIPGEALNAALARNYDVVLTVMGAVTGSLRGLLNQVTELKMKSTAQRLAMFLVQLAPVQEGRAEIDLPYSKRVVAEKLGMTPETLSRSIAKLAPVGVTSGGRDRIVVADMEALADFAGFLPEEEDL</sequence>
<dbReference type="GO" id="GO:0003677">
    <property type="term" value="F:DNA binding"/>
    <property type="evidence" value="ECO:0007669"/>
    <property type="project" value="UniProtKB-KW"/>
</dbReference>
<dbReference type="OrthoDB" id="190787at2"/>
<dbReference type="EMBL" id="OCNJ01000006">
    <property type="protein sequence ID" value="SOD96932.1"/>
    <property type="molecule type" value="Genomic_DNA"/>
</dbReference>
<evidence type="ECO:0000256" key="3">
    <source>
        <dbReference type="ARBA" id="ARBA00023163"/>
    </source>
</evidence>
<dbReference type="SUPFAM" id="SSF51206">
    <property type="entry name" value="cAMP-binding domain-like"/>
    <property type="match status" value="1"/>
</dbReference>
<dbReference type="SMART" id="SM00419">
    <property type="entry name" value="HTH_CRP"/>
    <property type="match status" value="1"/>
</dbReference>
<evidence type="ECO:0000256" key="2">
    <source>
        <dbReference type="ARBA" id="ARBA00023125"/>
    </source>
</evidence>
<dbReference type="PROSITE" id="PS51063">
    <property type="entry name" value="HTH_CRP_2"/>
    <property type="match status" value="1"/>
</dbReference>
<dbReference type="InterPro" id="IPR000595">
    <property type="entry name" value="cNMP-bd_dom"/>
</dbReference>
<dbReference type="PROSITE" id="PS50042">
    <property type="entry name" value="CNMP_BINDING_3"/>
    <property type="match status" value="1"/>
</dbReference>
<accession>A0A286GN63</accession>
<dbReference type="InterPro" id="IPR036390">
    <property type="entry name" value="WH_DNA-bd_sf"/>
</dbReference>
<dbReference type="InterPro" id="IPR036388">
    <property type="entry name" value="WH-like_DNA-bd_sf"/>
</dbReference>
<dbReference type="GO" id="GO:0005829">
    <property type="term" value="C:cytosol"/>
    <property type="evidence" value="ECO:0007669"/>
    <property type="project" value="TreeGrafter"/>
</dbReference>
<gene>
    <name evidence="6" type="ORF">SAMN05421508_106167</name>
</gene>
<dbReference type="Gene3D" id="2.60.120.10">
    <property type="entry name" value="Jelly Rolls"/>
    <property type="match status" value="1"/>
</dbReference>
<name>A0A286GN63_9PROT</name>
<feature type="domain" description="Cyclic nucleotide-binding" evidence="4">
    <location>
        <begin position="15"/>
        <end position="125"/>
    </location>
</feature>
<organism evidence="6 7">
    <name type="scientific">Caenispirillum bisanense</name>
    <dbReference type="NCBI Taxonomy" id="414052"/>
    <lineage>
        <taxon>Bacteria</taxon>
        <taxon>Pseudomonadati</taxon>
        <taxon>Pseudomonadota</taxon>
        <taxon>Alphaproteobacteria</taxon>
        <taxon>Rhodospirillales</taxon>
        <taxon>Novispirillaceae</taxon>
        <taxon>Caenispirillum</taxon>
    </lineage>
</organism>
<dbReference type="InterPro" id="IPR012318">
    <property type="entry name" value="HTH_CRP"/>
</dbReference>
<evidence type="ECO:0000313" key="6">
    <source>
        <dbReference type="EMBL" id="SOD96932.1"/>
    </source>
</evidence>
<dbReference type="CDD" id="cd00038">
    <property type="entry name" value="CAP_ED"/>
    <property type="match status" value="1"/>
</dbReference>
<evidence type="ECO:0000256" key="1">
    <source>
        <dbReference type="ARBA" id="ARBA00023015"/>
    </source>
</evidence>
<dbReference type="SMART" id="SM00100">
    <property type="entry name" value="cNMP"/>
    <property type="match status" value="1"/>
</dbReference>
<dbReference type="Pfam" id="PF13545">
    <property type="entry name" value="HTH_Crp_2"/>
    <property type="match status" value="1"/>
</dbReference>
<dbReference type="SUPFAM" id="SSF46785">
    <property type="entry name" value="Winged helix' DNA-binding domain"/>
    <property type="match status" value="1"/>
</dbReference>
<keyword evidence="1" id="KW-0805">Transcription regulation</keyword>
<dbReference type="Pfam" id="PF00027">
    <property type="entry name" value="cNMP_binding"/>
    <property type="match status" value="1"/>
</dbReference>
<dbReference type="Gene3D" id="1.10.10.10">
    <property type="entry name" value="Winged helix-like DNA-binding domain superfamily/Winged helix DNA-binding domain"/>
    <property type="match status" value="1"/>
</dbReference>